<comment type="caution">
    <text evidence="3">The sequence shown here is derived from an EMBL/GenBank/DDBJ whole genome shotgun (WGS) entry which is preliminary data.</text>
</comment>
<dbReference type="Pfam" id="PF26622">
    <property type="entry name" value="DUF8199"/>
    <property type="match status" value="1"/>
</dbReference>
<evidence type="ECO:0000313" key="5">
    <source>
        <dbReference type="Proteomes" id="UP000198940"/>
    </source>
</evidence>
<accession>A0A1M7BDL2</accession>
<dbReference type="NCBIfam" id="NF047658">
    <property type="entry name" value="HYC_CC_PP"/>
    <property type="match status" value="1"/>
</dbReference>
<dbReference type="InterPro" id="IPR058512">
    <property type="entry name" value="DUF8199"/>
</dbReference>
<dbReference type="EMBL" id="FOKU01000010">
    <property type="protein sequence ID" value="SFC39830.1"/>
    <property type="molecule type" value="Genomic_DNA"/>
</dbReference>
<keyword evidence="5" id="KW-1185">Reference proteome</keyword>
<organism evidence="3 4">
    <name type="scientific">Flagellimonas taeanensis</name>
    <dbReference type="NCBI Taxonomy" id="1005926"/>
    <lineage>
        <taxon>Bacteria</taxon>
        <taxon>Pseudomonadati</taxon>
        <taxon>Bacteroidota</taxon>
        <taxon>Flavobacteriia</taxon>
        <taxon>Flavobacteriales</taxon>
        <taxon>Flavobacteriaceae</taxon>
        <taxon>Flagellimonas</taxon>
    </lineage>
</organism>
<dbReference type="STRING" id="1055723.SAMN05216293_3679"/>
<proteinExistence type="predicted"/>
<evidence type="ECO:0008006" key="6">
    <source>
        <dbReference type="Google" id="ProtNLM"/>
    </source>
</evidence>
<evidence type="ECO:0000256" key="1">
    <source>
        <dbReference type="SAM" id="SignalP"/>
    </source>
</evidence>
<dbReference type="EMBL" id="FRAT01000011">
    <property type="protein sequence ID" value="SHL53118.1"/>
    <property type="molecule type" value="Genomic_DNA"/>
</dbReference>
<evidence type="ECO:0000313" key="2">
    <source>
        <dbReference type="EMBL" id="SFC39830.1"/>
    </source>
</evidence>
<protein>
    <recommendedName>
        <fullName evidence="6">Secreted protein</fullName>
    </recommendedName>
</protein>
<dbReference type="Proteomes" id="UP000184031">
    <property type="component" value="Unassembled WGS sequence"/>
</dbReference>
<dbReference type="Proteomes" id="UP000198940">
    <property type="component" value="Unassembled WGS sequence"/>
</dbReference>
<dbReference type="InterPro" id="IPR058060">
    <property type="entry name" value="HYC_CC_PP"/>
</dbReference>
<sequence>MKLFWFKILSCFMALNVLASTFSFAVGQHYCGEDLVDFSFFGKAESCGMDVQQASDSHEHNLQKNGCCEDETLSVLGQEDLLLSVENVSIGEHQFLIAFTYSYINLFEGSQENIVPVVHYPPPLLVKDIQILDQTFLI</sequence>
<reference evidence="3 4" key="1">
    <citation type="submission" date="2016-11" db="EMBL/GenBank/DDBJ databases">
        <authorList>
            <person name="Varghese N."/>
            <person name="Submissions S."/>
        </authorList>
    </citation>
    <scope>NUCLEOTIDE SEQUENCE [LARGE SCALE GENOMIC DNA]</scope>
    <source>
        <strain evidence="3 4">CGMCC 1.12174</strain>
        <strain evidence="2 5">DSM 26351</strain>
    </source>
</reference>
<evidence type="ECO:0000313" key="3">
    <source>
        <dbReference type="EMBL" id="SHL53118.1"/>
    </source>
</evidence>
<dbReference type="RefSeq" id="WP_067035961.1">
    <property type="nucleotide sequence ID" value="NZ_FOKU01000010.1"/>
</dbReference>
<name>A0A1M7BDL2_9FLAO</name>
<gene>
    <name evidence="2" type="ORF">SAMN04487891_110117</name>
    <name evidence="3" type="ORF">SAMN05216293_3679</name>
</gene>
<evidence type="ECO:0000313" key="4">
    <source>
        <dbReference type="Proteomes" id="UP000184031"/>
    </source>
</evidence>
<feature type="chain" id="PRO_5009924080" description="Secreted protein" evidence="1">
    <location>
        <begin position="26"/>
        <end position="138"/>
    </location>
</feature>
<dbReference type="AlphaFoldDB" id="A0A1M7BDL2"/>
<feature type="signal peptide" evidence="1">
    <location>
        <begin position="1"/>
        <end position="25"/>
    </location>
</feature>
<keyword evidence="1" id="KW-0732">Signal</keyword>